<comment type="caution">
    <text evidence="2">The sequence shown here is derived from an EMBL/GenBank/DDBJ whole genome shotgun (WGS) entry which is preliminary data.</text>
</comment>
<sequence length="65" mass="6846">MSNTPWQKSSFSGDASNCVNVASGGDTVLLRESDEPGVVLRVSAERFRMLLASVKADGFTPGVAE</sequence>
<accession>A0ABT7A7X3</accession>
<dbReference type="EMBL" id="JANCPR020000057">
    <property type="protein sequence ID" value="MDJ1137430.1"/>
    <property type="molecule type" value="Genomic_DNA"/>
</dbReference>
<evidence type="ECO:0000259" key="1">
    <source>
        <dbReference type="Pfam" id="PF04149"/>
    </source>
</evidence>
<protein>
    <submittedName>
        <fullName evidence="2">DUF397 domain-containing protein</fullName>
    </submittedName>
</protein>
<dbReference type="RefSeq" id="WP_274039455.1">
    <property type="nucleotide sequence ID" value="NZ_JANCPR020000057.1"/>
</dbReference>
<organism evidence="2 3">
    <name type="scientific">Streptomyces iconiensis</name>
    <dbReference type="NCBI Taxonomy" id="1384038"/>
    <lineage>
        <taxon>Bacteria</taxon>
        <taxon>Bacillati</taxon>
        <taxon>Actinomycetota</taxon>
        <taxon>Actinomycetes</taxon>
        <taxon>Kitasatosporales</taxon>
        <taxon>Streptomycetaceae</taxon>
        <taxon>Streptomyces</taxon>
    </lineage>
</organism>
<dbReference type="Proteomes" id="UP001214441">
    <property type="component" value="Unassembled WGS sequence"/>
</dbReference>
<proteinExistence type="predicted"/>
<feature type="domain" description="DUF397" evidence="1">
    <location>
        <begin position="5"/>
        <end position="55"/>
    </location>
</feature>
<dbReference type="Pfam" id="PF04149">
    <property type="entry name" value="DUF397"/>
    <property type="match status" value="1"/>
</dbReference>
<name>A0ABT7A7X3_9ACTN</name>
<dbReference type="InterPro" id="IPR007278">
    <property type="entry name" value="DUF397"/>
</dbReference>
<keyword evidence="3" id="KW-1185">Reference proteome</keyword>
<evidence type="ECO:0000313" key="3">
    <source>
        <dbReference type="Proteomes" id="UP001214441"/>
    </source>
</evidence>
<gene>
    <name evidence="2" type="ORF">NMN56_036860</name>
</gene>
<evidence type="ECO:0000313" key="2">
    <source>
        <dbReference type="EMBL" id="MDJ1137430.1"/>
    </source>
</evidence>
<reference evidence="2 3" key="1">
    <citation type="submission" date="2023-05" db="EMBL/GenBank/DDBJ databases">
        <title>Streptantibioticus silvisoli sp. nov., acidotolerant actinomycetes 1 from pine litter.</title>
        <authorList>
            <person name="Swiecimska M."/>
            <person name="Golinska P."/>
            <person name="Sangal V."/>
            <person name="Wachnowicz B."/>
            <person name="Goodfellow M."/>
        </authorList>
    </citation>
    <scope>NUCLEOTIDE SEQUENCE [LARGE SCALE GENOMIC DNA]</scope>
    <source>
        <strain evidence="2 3">DSM 42109</strain>
    </source>
</reference>